<dbReference type="PANTHER" id="PTHR36838:SF1">
    <property type="entry name" value="SLR1864 PROTEIN"/>
    <property type="match status" value="1"/>
</dbReference>
<gene>
    <name evidence="9" type="ORF">GCM10023321_64720</name>
</gene>
<comment type="similarity">
    <text evidence="2">Belongs to the auxin efflux carrier (TC 2.A.69) family.</text>
</comment>
<feature type="transmembrane region" description="Helical" evidence="8">
    <location>
        <begin position="166"/>
        <end position="188"/>
    </location>
</feature>
<evidence type="ECO:0000256" key="3">
    <source>
        <dbReference type="ARBA" id="ARBA00022448"/>
    </source>
</evidence>
<dbReference type="Pfam" id="PF03547">
    <property type="entry name" value="Mem_trans"/>
    <property type="match status" value="1"/>
</dbReference>
<feature type="transmembrane region" description="Helical" evidence="8">
    <location>
        <begin position="66"/>
        <end position="87"/>
    </location>
</feature>
<evidence type="ECO:0000256" key="8">
    <source>
        <dbReference type="SAM" id="Phobius"/>
    </source>
</evidence>
<dbReference type="RefSeq" id="WP_185063443.1">
    <property type="nucleotide sequence ID" value="NZ_BAABJP010000043.1"/>
</dbReference>
<accession>A0ABP9QYH6</accession>
<reference evidence="10" key="1">
    <citation type="journal article" date="2019" name="Int. J. Syst. Evol. Microbiol.">
        <title>The Global Catalogue of Microorganisms (GCM) 10K type strain sequencing project: providing services to taxonomists for standard genome sequencing and annotation.</title>
        <authorList>
            <consortium name="The Broad Institute Genomics Platform"/>
            <consortium name="The Broad Institute Genome Sequencing Center for Infectious Disease"/>
            <person name="Wu L."/>
            <person name="Ma J."/>
        </authorList>
    </citation>
    <scope>NUCLEOTIDE SEQUENCE [LARGE SCALE GENOMIC DNA]</scope>
    <source>
        <strain evidence="10">JCM 18303</strain>
    </source>
</reference>
<evidence type="ECO:0000256" key="4">
    <source>
        <dbReference type="ARBA" id="ARBA00022475"/>
    </source>
</evidence>
<evidence type="ECO:0000256" key="2">
    <source>
        <dbReference type="ARBA" id="ARBA00010145"/>
    </source>
</evidence>
<name>A0ABP9QYH6_9PSEU</name>
<feature type="transmembrane region" description="Helical" evidence="8">
    <location>
        <begin position="108"/>
        <end position="128"/>
    </location>
</feature>
<keyword evidence="5 8" id="KW-0812">Transmembrane</keyword>
<comment type="caution">
    <text evidence="9">The sequence shown here is derived from an EMBL/GenBank/DDBJ whole genome shotgun (WGS) entry which is preliminary data.</text>
</comment>
<dbReference type="Proteomes" id="UP001428817">
    <property type="component" value="Unassembled WGS sequence"/>
</dbReference>
<evidence type="ECO:0000256" key="7">
    <source>
        <dbReference type="ARBA" id="ARBA00023136"/>
    </source>
</evidence>
<evidence type="ECO:0000256" key="1">
    <source>
        <dbReference type="ARBA" id="ARBA00004651"/>
    </source>
</evidence>
<organism evidence="9 10">
    <name type="scientific">Pseudonocardia eucalypti</name>
    <dbReference type="NCBI Taxonomy" id="648755"/>
    <lineage>
        <taxon>Bacteria</taxon>
        <taxon>Bacillati</taxon>
        <taxon>Actinomycetota</taxon>
        <taxon>Actinomycetes</taxon>
        <taxon>Pseudonocardiales</taxon>
        <taxon>Pseudonocardiaceae</taxon>
        <taxon>Pseudonocardia</taxon>
    </lineage>
</organism>
<keyword evidence="10" id="KW-1185">Reference proteome</keyword>
<evidence type="ECO:0000256" key="5">
    <source>
        <dbReference type="ARBA" id="ARBA00022692"/>
    </source>
</evidence>
<dbReference type="PANTHER" id="PTHR36838">
    <property type="entry name" value="AUXIN EFFLUX CARRIER FAMILY PROTEIN"/>
    <property type="match status" value="1"/>
</dbReference>
<feature type="transmembrane region" description="Helical" evidence="8">
    <location>
        <begin position="260"/>
        <end position="278"/>
    </location>
</feature>
<feature type="transmembrane region" description="Helical" evidence="8">
    <location>
        <begin position="229"/>
        <end position="254"/>
    </location>
</feature>
<keyword evidence="3" id="KW-0813">Transport</keyword>
<evidence type="ECO:0000313" key="10">
    <source>
        <dbReference type="Proteomes" id="UP001428817"/>
    </source>
</evidence>
<dbReference type="InterPro" id="IPR038770">
    <property type="entry name" value="Na+/solute_symporter_sf"/>
</dbReference>
<keyword evidence="7 8" id="KW-0472">Membrane</keyword>
<feature type="transmembrane region" description="Helical" evidence="8">
    <location>
        <begin position="200"/>
        <end position="222"/>
    </location>
</feature>
<protein>
    <submittedName>
        <fullName evidence="9">AEC family transporter</fullName>
    </submittedName>
</protein>
<comment type="subcellular location">
    <subcellularLocation>
        <location evidence="1">Cell membrane</location>
        <topology evidence="1">Multi-pass membrane protein</topology>
    </subcellularLocation>
</comment>
<keyword evidence="4" id="KW-1003">Cell membrane</keyword>
<keyword evidence="6 8" id="KW-1133">Transmembrane helix</keyword>
<proteinExistence type="inferred from homology"/>
<dbReference type="EMBL" id="BAABJP010000043">
    <property type="protein sequence ID" value="GAA5169322.1"/>
    <property type="molecule type" value="Genomic_DNA"/>
</dbReference>
<evidence type="ECO:0000313" key="9">
    <source>
        <dbReference type="EMBL" id="GAA5169322.1"/>
    </source>
</evidence>
<feature type="transmembrane region" description="Helical" evidence="8">
    <location>
        <begin position="290"/>
        <end position="314"/>
    </location>
</feature>
<sequence length="315" mass="31962">MIQFALLSLPVFGVVALGWAAARTGLVDARAVEALSAFSFRFGLPALVAGLIAAQPIRQSFHPAFYAGYLAAGGLVFALVFGASRLLGHRRAAAERFVQPGPDAAARASVATVSNLGFLGLPLMLAFFGERAAGPLAMAVLAEVMVLMSVGGMLMSRAATGDGGRFWRGVLGNPVVVAIALGAVVAALGVTLPGPVAKFLAFLGGAAGPTALFALGGALAGLRIGRSTLLAASALTAAKLLFYPLVVWFTLGGLLGLDRFWVQAGVLLAALPSAGNVYAMASRYRADPDLVSAATALSTVVSVLTVPLAGWLVMG</sequence>
<feature type="transmembrane region" description="Helical" evidence="8">
    <location>
        <begin position="134"/>
        <end position="154"/>
    </location>
</feature>
<dbReference type="InterPro" id="IPR004776">
    <property type="entry name" value="Mem_transp_PIN-like"/>
</dbReference>
<dbReference type="Gene3D" id="1.20.1530.20">
    <property type="match status" value="1"/>
</dbReference>
<evidence type="ECO:0000256" key="6">
    <source>
        <dbReference type="ARBA" id="ARBA00022989"/>
    </source>
</evidence>